<accession>A0A0J7MTU7</accession>
<name>A0A0J7MTU7_LASNI</name>
<comment type="caution">
    <text evidence="1">The sequence shown here is derived from an EMBL/GenBank/DDBJ whole genome shotgun (WGS) entry which is preliminary data.</text>
</comment>
<evidence type="ECO:0000313" key="1">
    <source>
        <dbReference type="EMBL" id="KMQ83920.1"/>
    </source>
</evidence>
<evidence type="ECO:0000313" key="2">
    <source>
        <dbReference type="Proteomes" id="UP000036403"/>
    </source>
</evidence>
<gene>
    <name evidence="1" type="ORF">RF55_18789</name>
</gene>
<dbReference type="Proteomes" id="UP000036403">
    <property type="component" value="Unassembled WGS sequence"/>
</dbReference>
<dbReference type="OrthoDB" id="7650824at2759"/>
<proteinExistence type="predicted"/>
<reference evidence="1 2" key="1">
    <citation type="submission" date="2015-04" db="EMBL/GenBank/DDBJ databases">
        <title>Lasius niger genome sequencing.</title>
        <authorList>
            <person name="Konorov E.A."/>
            <person name="Nikitin M.A."/>
            <person name="Kirill M.V."/>
            <person name="Chang P."/>
        </authorList>
    </citation>
    <scope>NUCLEOTIDE SEQUENCE [LARGE SCALE GENOMIC DNA]</scope>
    <source>
        <tissue evidence="1">Whole</tissue>
    </source>
</reference>
<dbReference type="AlphaFoldDB" id="A0A0J7MTU7"/>
<sequence length="131" mass="15923">MTDLEKKAWMSFKKMIKDFLGNVKKKNYKAFVTNMLNHFKNLGCNMSLKLHFLHSHLDFFPDNFGDVSKEQGERFYQDIKKMERRYQGRWNAAMLADYCWCLKTDETNVTHKRRSNSRSFEEKRKRFYKSL</sequence>
<dbReference type="PANTHER" id="PTHR46114">
    <property type="entry name" value="APPLE DOMAIN-CONTAINING PROTEIN"/>
    <property type="match status" value="1"/>
</dbReference>
<keyword evidence="2" id="KW-1185">Reference proteome</keyword>
<dbReference type="EMBL" id="LBMM01017949">
    <property type="protein sequence ID" value="KMQ83920.1"/>
    <property type="molecule type" value="Genomic_DNA"/>
</dbReference>
<dbReference type="PANTHER" id="PTHR46114:SF1">
    <property type="entry name" value="ZAD DOMAIN-CONTAINING PROTEIN"/>
    <property type="match status" value="1"/>
</dbReference>
<protein>
    <submittedName>
        <fullName evidence="1">Uncharacterized protein</fullName>
    </submittedName>
</protein>
<dbReference type="PaxDb" id="67767-A0A0J7MTU7"/>
<organism evidence="1 2">
    <name type="scientific">Lasius niger</name>
    <name type="common">Black garden ant</name>
    <dbReference type="NCBI Taxonomy" id="67767"/>
    <lineage>
        <taxon>Eukaryota</taxon>
        <taxon>Metazoa</taxon>
        <taxon>Ecdysozoa</taxon>
        <taxon>Arthropoda</taxon>
        <taxon>Hexapoda</taxon>
        <taxon>Insecta</taxon>
        <taxon>Pterygota</taxon>
        <taxon>Neoptera</taxon>
        <taxon>Endopterygota</taxon>
        <taxon>Hymenoptera</taxon>
        <taxon>Apocrita</taxon>
        <taxon>Aculeata</taxon>
        <taxon>Formicoidea</taxon>
        <taxon>Formicidae</taxon>
        <taxon>Formicinae</taxon>
        <taxon>Lasius</taxon>
        <taxon>Lasius</taxon>
    </lineage>
</organism>